<keyword evidence="5" id="KW-0411">Iron-sulfur</keyword>
<evidence type="ECO:0000256" key="1">
    <source>
        <dbReference type="ARBA" id="ARBA00001966"/>
    </source>
</evidence>
<dbReference type="SUPFAM" id="SSF102114">
    <property type="entry name" value="Radical SAM enzymes"/>
    <property type="match status" value="1"/>
</dbReference>
<dbReference type="PANTHER" id="PTHR43273">
    <property type="entry name" value="ANAEROBIC SULFATASE-MATURATING ENZYME HOMOLOG ASLB-RELATED"/>
    <property type="match status" value="1"/>
</dbReference>
<dbReference type="CDD" id="cd01335">
    <property type="entry name" value="Radical_SAM"/>
    <property type="match status" value="1"/>
</dbReference>
<evidence type="ECO:0000313" key="10">
    <source>
        <dbReference type="Proteomes" id="UP000236910"/>
    </source>
</evidence>
<dbReference type="SFLD" id="SFLDG01384">
    <property type="entry name" value="thioether_bond_formation_requi"/>
    <property type="match status" value="1"/>
</dbReference>
<evidence type="ECO:0000256" key="2">
    <source>
        <dbReference type="ARBA" id="ARBA00022691"/>
    </source>
</evidence>
<feature type="domain" description="4Fe4S-binding SPASM" evidence="8">
    <location>
        <begin position="344"/>
        <end position="404"/>
    </location>
</feature>
<evidence type="ECO:0000259" key="8">
    <source>
        <dbReference type="Pfam" id="PF13186"/>
    </source>
</evidence>
<dbReference type="PANTHER" id="PTHR43273:SF3">
    <property type="entry name" value="ANAEROBIC SULFATASE-MATURATING ENZYME HOMOLOG ASLB-RELATED"/>
    <property type="match status" value="1"/>
</dbReference>
<evidence type="ECO:0000313" key="9">
    <source>
        <dbReference type="EMBL" id="PMP83115.1"/>
    </source>
</evidence>
<evidence type="ECO:0000256" key="6">
    <source>
        <dbReference type="ARBA" id="ARBA00023601"/>
    </source>
</evidence>
<dbReference type="SFLD" id="SFLDS00029">
    <property type="entry name" value="Radical_SAM"/>
    <property type="match status" value="1"/>
</dbReference>
<sequence length="455" mass="52491">METDIVRKKLKLCEMTYLYPNYNKGQHLVVSNLTGATVLVDDEMLDILLRLKEMPLSLSDLPTESRRRDIEKLYESRIVIDVDQDGFKLMKEHIEKIKLRDELDVMPVVTTQCNLACPYCFEEKTNEYMDYDVIKQTVNHVVQRIEKENIHHLYVGLFGGEPLLNEDGCREFIIELIEATNKRNVETKFALITNGTLITKNFMSFISRLDSFFVQITIDGPAEVNDKRRIFKNGNGTYDILINNMISLSKYVTKLIIRINVDNSNINSIPSLITNLKKVGLDKENVFIDLERVMANTYKNRFYSAQCISPDNYNEAILPYVLEFRKNGFKTLFRERNRIRPIYCWAYTGKHIAITPNGDIYTCLDGISDKRFVVGNVWNDPPYNEKFNEWKEFNPMNFEKCAHCSIVGFCGGGCGAEAIAKYGSLKKEPVCSQDKKTYIGGSVLPSDLRRIFLQK</sequence>
<feature type="domain" description="Radical SAM core" evidence="7">
    <location>
        <begin position="109"/>
        <end position="253"/>
    </location>
</feature>
<dbReference type="Pfam" id="PF04055">
    <property type="entry name" value="Radical_SAM"/>
    <property type="match status" value="1"/>
</dbReference>
<keyword evidence="3" id="KW-0479">Metal-binding</keyword>
<evidence type="ECO:0000256" key="5">
    <source>
        <dbReference type="ARBA" id="ARBA00023014"/>
    </source>
</evidence>
<dbReference type="NCBIfam" id="TIGR04085">
    <property type="entry name" value="rSAM_more_4Fe4S"/>
    <property type="match status" value="1"/>
</dbReference>
<dbReference type="GO" id="GO:0046872">
    <property type="term" value="F:metal ion binding"/>
    <property type="evidence" value="ECO:0007669"/>
    <property type="project" value="UniProtKB-KW"/>
</dbReference>
<evidence type="ECO:0000259" key="7">
    <source>
        <dbReference type="Pfam" id="PF04055"/>
    </source>
</evidence>
<evidence type="ECO:0000256" key="4">
    <source>
        <dbReference type="ARBA" id="ARBA00023004"/>
    </source>
</evidence>
<dbReference type="SFLD" id="SFLDG01067">
    <property type="entry name" value="SPASM/twitch_domain_containing"/>
    <property type="match status" value="1"/>
</dbReference>
<dbReference type="AlphaFoldDB" id="A0A2J6X7S6"/>
<accession>A0A2J6X7S6</accession>
<protein>
    <submittedName>
        <fullName evidence="9">Uncharacterized protein</fullName>
    </submittedName>
</protein>
<dbReference type="GO" id="GO:0051536">
    <property type="term" value="F:iron-sulfur cluster binding"/>
    <property type="evidence" value="ECO:0007669"/>
    <property type="project" value="UniProtKB-KW"/>
</dbReference>
<comment type="similarity">
    <text evidence="6">Belongs to the radical SAM superfamily. Anaerobic sulfatase-maturating enzyme family.</text>
</comment>
<dbReference type="EMBL" id="PNIX01000136">
    <property type="protein sequence ID" value="PMP83115.1"/>
    <property type="molecule type" value="Genomic_DNA"/>
</dbReference>
<dbReference type="InterPro" id="IPR007197">
    <property type="entry name" value="rSAM"/>
</dbReference>
<dbReference type="InterPro" id="IPR013785">
    <property type="entry name" value="Aldolase_TIM"/>
</dbReference>
<proteinExistence type="inferred from homology"/>
<comment type="caution">
    <text evidence="9">The sequence shown here is derived from an EMBL/GenBank/DDBJ whole genome shotgun (WGS) entry which is preliminary data.</text>
</comment>
<dbReference type="Pfam" id="PF13186">
    <property type="entry name" value="SPASM"/>
    <property type="match status" value="1"/>
</dbReference>
<dbReference type="UniPathway" id="UPA00782"/>
<name>A0A2J6X7S6_9BACT</name>
<dbReference type="Proteomes" id="UP000236910">
    <property type="component" value="Unassembled WGS sequence"/>
</dbReference>
<dbReference type="Gene3D" id="3.20.20.70">
    <property type="entry name" value="Aldolase class I"/>
    <property type="match status" value="1"/>
</dbReference>
<dbReference type="InterPro" id="IPR058240">
    <property type="entry name" value="rSAM_sf"/>
</dbReference>
<dbReference type="InterPro" id="IPR023867">
    <property type="entry name" value="Sulphatase_maturase_rSAM"/>
</dbReference>
<gene>
    <name evidence="9" type="ORF">C0175_02415</name>
</gene>
<dbReference type="InterPro" id="IPR023885">
    <property type="entry name" value="4Fe4S-binding_SPASM_dom"/>
</dbReference>
<keyword evidence="4" id="KW-0408">Iron</keyword>
<comment type="cofactor">
    <cofactor evidence="1">
        <name>[4Fe-4S] cluster</name>
        <dbReference type="ChEBI" id="CHEBI:49883"/>
    </cofactor>
</comment>
<keyword evidence="2" id="KW-0949">S-adenosyl-L-methionine</keyword>
<dbReference type="SFLD" id="SFLDG01386">
    <property type="entry name" value="main_SPASM_domain-containing"/>
    <property type="match status" value="1"/>
</dbReference>
<dbReference type="GO" id="GO:0016491">
    <property type="term" value="F:oxidoreductase activity"/>
    <property type="evidence" value="ECO:0007669"/>
    <property type="project" value="InterPro"/>
</dbReference>
<organism evidence="9 10">
    <name type="scientific">Caldisericum exile</name>
    <dbReference type="NCBI Taxonomy" id="693075"/>
    <lineage>
        <taxon>Bacteria</taxon>
        <taxon>Pseudomonadati</taxon>
        <taxon>Caldisericota/Cryosericota group</taxon>
        <taxon>Caldisericota</taxon>
        <taxon>Caldisericia</taxon>
        <taxon>Caldisericales</taxon>
        <taxon>Caldisericaceae</taxon>
        <taxon>Caldisericum</taxon>
    </lineage>
</organism>
<reference evidence="9 10" key="1">
    <citation type="submission" date="2018-01" db="EMBL/GenBank/DDBJ databases">
        <title>Metagenomic assembled genomes from two thermal pools in the Uzon Caldera, Kamchatka, Russia.</title>
        <authorList>
            <person name="Wilkins L."/>
            <person name="Ettinger C."/>
        </authorList>
    </citation>
    <scope>NUCLEOTIDE SEQUENCE [LARGE SCALE GENOMIC DNA]</scope>
    <source>
        <strain evidence="9">ARK-10</strain>
    </source>
</reference>
<evidence type="ECO:0000256" key="3">
    <source>
        <dbReference type="ARBA" id="ARBA00022723"/>
    </source>
</evidence>